<evidence type="ECO:0000256" key="4">
    <source>
        <dbReference type="ARBA" id="ARBA00012723"/>
    </source>
</evidence>
<dbReference type="PROSITE" id="PS51352">
    <property type="entry name" value="THIOREDOXIN_2"/>
    <property type="match status" value="3"/>
</dbReference>
<dbReference type="PRINTS" id="PR00312">
    <property type="entry name" value="CALSEQUESTRN"/>
</dbReference>
<dbReference type="EC" id="5.3.4.1" evidence="4 13"/>
<dbReference type="GO" id="GO:0003756">
    <property type="term" value="F:protein disulfide isomerase activity"/>
    <property type="evidence" value="ECO:0007669"/>
    <property type="project" value="UniProtKB-EC"/>
</dbReference>
<comment type="caution">
    <text evidence="15">The sequence shown here is derived from an EMBL/GenBank/DDBJ whole genome shotgun (WGS) entry which is preliminary data.</text>
</comment>
<evidence type="ECO:0000256" key="12">
    <source>
        <dbReference type="RuleBase" id="RU004208"/>
    </source>
</evidence>
<dbReference type="CDD" id="cd02961">
    <property type="entry name" value="PDI_a_family"/>
    <property type="match status" value="2"/>
</dbReference>
<evidence type="ECO:0000256" key="8">
    <source>
        <dbReference type="ARBA" id="ARBA00023157"/>
    </source>
</evidence>
<dbReference type="EMBL" id="JARAKH010000038">
    <property type="protein sequence ID" value="KAK8383118.1"/>
    <property type="molecule type" value="Genomic_DNA"/>
</dbReference>
<comment type="catalytic activity">
    <reaction evidence="1 13">
        <text>Catalyzes the rearrangement of -S-S- bonds in proteins.</text>
        <dbReference type="EC" id="5.3.4.1"/>
    </reaction>
</comment>
<dbReference type="NCBIfam" id="TIGR01130">
    <property type="entry name" value="ER_PDI_fam"/>
    <property type="match status" value="1"/>
</dbReference>
<dbReference type="PANTHER" id="PTHR18929:SF210">
    <property type="entry name" value="PROTEIN DISULFIDE-ISOMERASE A4"/>
    <property type="match status" value="1"/>
</dbReference>
<feature type="signal peptide" evidence="13">
    <location>
        <begin position="1"/>
        <end position="20"/>
    </location>
</feature>
<reference evidence="15 16" key="1">
    <citation type="submission" date="2023-03" db="EMBL/GenBank/DDBJ databases">
        <title>High-quality genome of Scylla paramamosain provides insights in environmental adaptation.</title>
        <authorList>
            <person name="Zhang L."/>
        </authorList>
    </citation>
    <scope>NUCLEOTIDE SEQUENCE [LARGE SCALE GENOMIC DNA]</scope>
    <source>
        <strain evidence="15">LZ_2023a</strain>
        <tissue evidence="15">Muscle</tissue>
    </source>
</reference>
<accession>A0AAW0T7D0</accession>
<dbReference type="Pfam" id="PF13848">
    <property type="entry name" value="Thioredoxin_6"/>
    <property type="match status" value="1"/>
</dbReference>
<dbReference type="GO" id="GO:0005788">
    <property type="term" value="C:endoplasmic reticulum lumen"/>
    <property type="evidence" value="ECO:0007669"/>
    <property type="project" value="UniProtKB-SubCell"/>
</dbReference>
<keyword evidence="10 11" id="KW-0676">Redox-active center</keyword>
<dbReference type="InterPro" id="IPR005792">
    <property type="entry name" value="Prot_disulphide_isomerase"/>
</dbReference>
<dbReference type="PROSITE" id="PS00194">
    <property type="entry name" value="THIOREDOXIN_1"/>
    <property type="match status" value="2"/>
</dbReference>
<keyword evidence="7" id="KW-0256">Endoplasmic reticulum</keyword>
<dbReference type="PANTHER" id="PTHR18929">
    <property type="entry name" value="PROTEIN DISULFIDE ISOMERASE"/>
    <property type="match status" value="1"/>
</dbReference>
<comment type="similarity">
    <text evidence="3 12">Belongs to the protein disulfide isomerase family.</text>
</comment>
<name>A0AAW0T7D0_SCYPA</name>
<evidence type="ECO:0000313" key="16">
    <source>
        <dbReference type="Proteomes" id="UP001487740"/>
    </source>
</evidence>
<dbReference type="InterPro" id="IPR013766">
    <property type="entry name" value="Thioredoxin_domain"/>
</dbReference>
<evidence type="ECO:0000256" key="9">
    <source>
        <dbReference type="ARBA" id="ARBA00023235"/>
    </source>
</evidence>
<dbReference type="NCBIfam" id="TIGR01126">
    <property type="entry name" value="pdi_dom"/>
    <property type="match status" value="2"/>
</dbReference>
<dbReference type="InterPro" id="IPR036249">
    <property type="entry name" value="Thioredoxin-like_sf"/>
</dbReference>
<dbReference type="GO" id="GO:0034976">
    <property type="term" value="P:response to endoplasmic reticulum stress"/>
    <property type="evidence" value="ECO:0007669"/>
    <property type="project" value="TreeGrafter"/>
</dbReference>
<dbReference type="SUPFAM" id="SSF52833">
    <property type="entry name" value="Thioredoxin-like"/>
    <property type="match status" value="5"/>
</dbReference>
<keyword evidence="9 13" id="KW-0413">Isomerase</keyword>
<feature type="disulfide bond" description="Redox-active" evidence="11">
    <location>
        <begin position="187"/>
        <end position="190"/>
    </location>
</feature>
<dbReference type="InterPro" id="IPR017937">
    <property type="entry name" value="Thioredoxin_CS"/>
</dbReference>
<evidence type="ECO:0000256" key="2">
    <source>
        <dbReference type="ARBA" id="ARBA00004319"/>
    </source>
</evidence>
<dbReference type="GO" id="GO:0009986">
    <property type="term" value="C:cell surface"/>
    <property type="evidence" value="ECO:0007669"/>
    <property type="project" value="TreeGrafter"/>
</dbReference>
<dbReference type="CDD" id="cd02995">
    <property type="entry name" value="PDI_a_PDI_a'_C"/>
    <property type="match status" value="1"/>
</dbReference>
<evidence type="ECO:0000256" key="10">
    <source>
        <dbReference type="ARBA" id="ARBA00023284"/>
    </source>
</evidence>
<feature type="domain" description="Thioredoxin" evidence="14">
    <location>
        <begin position="19"/>
        <end position="150"/>
    </location>
</feature>
<sequence>MYKLLVAVLVLVAAAGVCLADVEQTDDIPVVEGFGGEVKVVEESDVLVLTTDNFLHVVGPKTAILVEFYAPWCGHCKRLEPEYATAAQELREEGIRIAKVDATVEEELAKKYDVSGYPTLKLFKKGQFVEDYRGARTAGALVEYMRMHADPNYTPPPSEVVVLSAANFSEVLESKEVVLVDFYMPGCRHCEALEPDFEGAARDLKEEGVTLAKVNGQVEKDLFKEYDIRGYPTLIVFRKGRQFEYKGRRDQEGIVEHMKEQVKLPSREIATVLESTNNFARTDANVIGYFPEKNDMFEEYIGAANELRGKLPFFHTFDSSVASHLKLKANTVTVIMPEIYHSKYEEKAFRYTKTTGTYKEMASWISKKSVPLVGQRTKENQAFKYENRPLIVVYYDVNFSHQYIKDTQFIRNKILPVADKYRDITFAIANEEQFEDEIKSLGLEDSGENVNVGAFSAKFKYPMEPEEDFSADVLEEFVKQYKKGKVQPYLKSQPVPKRQEGPVKVLVARNFEDEVINTEKDVLVEFYAPWCGHCKNLEPVYKKLAKQLAKSNPDVVVAKMDATANDVHPGFKVDGFPTLYFVKADQKDNPIAFNGDRSLKSLKEFVIRESSSKGGNKTAKDELYPQTHRMSPHSMFMNPQSLTMASYIEEA</sequence>
<dbReference type="AlphaFoldDB" id="A0AAW0T7D0"/>
<evidence type="ECO:0000256" key="11">
    <source>
        <dbReference type="PIRSR" id="PIRSR605792-51"/>
    </source>
</evidence>
<keyword evidence="6" id="KW-0677">Repeat</keyword>
<evidence type="ECO:0000256" key="5">
    <source>
        <dbReference type="ARBA" id="ARBA00022729"/>
    </source>
</evidence>
<dbReference type="FunFam" id="3.40.30.10:FF:000076">
    <property type="entry name" value="Protein disulfide-isomerase A4"/>
    <property type="match status" value="1"/>
</dbReference>
<evidence type="ECO:0000256" key="1">
    <source>
        <dbReference type="ARBA" id="ARBA00001182"/>
    </source>
</evidence>
<keyword evidence="16" id="KW-1185">Reference proteome</keyword>
<feature type="domain" description="Thioredoxin" evidence="14">
    <location>
        <begin position="481"/>
        <end position="611"/>
    </location>
</feature>
<keyword evidence="8 11" id="KW-1015">Disulfide bond</keyword>
<feature type="disulfide bond" description="Redox-active" evidence="11">
    <location>
        <begin position="531"/>
        <end position="534"/>
    </location>
</feature>
<evidence type="ECO:0000256" key="3">
    <source>
        <dbReference type="ARBA" id="ARBA00006347"/>
    </source>
</evidence>
<evidence type="ECO:0000256" key="13">
    <source>
        <dbReference type="RuleBase" id="RU361130"/>
    </source>
</evidence>
<evidence type="ECO:0000259" key="14">
    <source>
        <dbReference type="PROSITE" id="PS51352"/>
    </source>
</evidence>
<dbReference type="Pfam" id="PF00085">
    <property type="entry name" value="Thioredoxin"/>
    <property type="match status" value="3"/>
</dbReference>
<organism evidence="15 16">
    <name type="scientific">Scylla paramamosain</name>
    <name type="common">Mud crab</name>
    <dbReference type="NCBI Taxonomy" id="85552"/>
    <lineage>
        <taxon>Eukaryota</taxon>
        <taxon>Metazoa</taxon>
        <taxon>Ecdysozoa</taxon>
        <taxon>Arthropoda</taxon>
        <taxon>Crustacea</taxon>
        <taxon>Multicrustacea</taxon>
        <taxon>Malacostraca</taxon>
        <taxon>Eumalacostraca</taxon>
        <taxon>Eucarida</taxon>
        <taxon>Decapoda</taxon>
        <taxon>Pleocyemata</taxon>
        <taxon>Brachyura</taxon>
        <taxon>Eubrachyura</taxon>
        <taxon>Portunoidea</taxon>
        <taxon>Portunidae</taxon>
        <taxon>Portuninae</taxon>
        <taxon>Scylla</taxon>
    </lineage>
</organism>
<dbReference type="FunFam" id="3.40.30.10:FF:000017">
    <property type="entry name" value="Protein disulfide-isomerase A4"/>
    <property type="match status" value="1"/>
</dbReference>
<dbReference type="GO" id="GO:0006457">
    <property type="term" value="P:protein folding"/>
    <property type="evidence" value="ECO:0007669"/>
    <property type="project" value="TreeGrafter"/>
</dbReference>
<evidence type="ECO:0000256" key="7">
    <source>
        <dbReference type="ARBA" id="ARBA00022824"/>
    </source>
</evidence>
<dbReference type="InterPro" id="IPR005788">
    <property type="entry name" value="PDI_thioredoxin-like_dom"/>
</dbReference>
<proteinExistence type="inferred from homology"/>
<protein>
    <recommendedName>
        <fullName evidence="4 13">Protein disulfide-isomerase</fullName>
        <ecNumber evidence="4 13">5.3.4.1</ecNumber>
    </recommendedName>
</protein>
<dbReference type="Proteomes" id="UP001487740">
    <property type="component" value="Unassembled WGS sequence"/>
</dbReference>
<comment type="subcellular location">
    <subcellularLocation>
        <location evidence="2">Endoplasmic reticulum lumen</location>
    </subcellularLocation>
</comment>
<evidence type="ECO:0000256" key="6">
    <source>
        <dbReference type="ARBA" id="ARBA00022737"/>
    </source>
</evidence>
<feature type="domain" description="Thioredoxin" evidence="14">
    <location>
        <begin position="152"/>
        <end position="263"/>
    </location>
</feature>
<feature type="chain" id="PRO_5043096547" description="Protein disulfide-isomerase" evidence="13">
    <location>
        <begin position="21"/>
        <end position="651"/>
    </location>
</feature>
<evidence type="ECO:0000313" key="15">
    <source>
        <dbReference type="EMBL" id="KAK8383118.1"/>
    </source>
</evidence>
<keyword evidence="5 13" id="KW-0732">Signal</keyword>
<gene>
    <name evidence="15" type="ORF">O3P69_011559</name>
</gene>
<dbReference type="Gene3D" id="3.40.30.10">
    <property type="entry name" value="Glutaredoxin"/>
    <property type="match status" value="5"/>
</dbReference>